<dbReference type="SUPFAM" id="SSF51126">
    <property type="entry name" value="Pectin lyase-like"/>
    <property type="match status" value="2"/>
</dbReference>
<dbReference type="InterPro" id="IPR011009">
    <property type="entry name" value="Kinase-like_dom_sf"/>
</dbReference>
<reference evidence="4 5" key="1">
    <citation type="journal article" date="2022" name="bioRxiv">
        <title>Genomics of Preaxostyla Flagellates Illuminates Evolutionary Transitions and the Path Towards Mitochondrial Loss.</title>
        <authorList>
            <person name="Novak L.V.F."/>
            <person name="Treitli S.C."/>
            <person name="Pyrih J."/>
            <person name="Halakuc P."/>
            <person name="Pipaliya S.V."/>
            <person name="Vacek V."/>
            <person name="Brzon O."/>
            <person name="Soukal P."/>
            <person name="Eme L."/>
            <person name="Dacks J.B."/>
            <person name="Karnkowska A."/>
            <person name="Elias M."/>
            <person name="Hampl V."/>
        </authorList>
    </citation>
    <scope>NUCLEOTIDE SEQUENCE [LARGE SCALE GENOMIC DNA]</scope>
    <source>
        <strain evidence="4">NAU3</strain>
        <tissue evidence="4">Gut</tissue>
    </source>
</reference>
<dbReference type="SUPFAM" id="SSF56112">
    <property type="entry name" value="Protein kinase-like (PK-like)"/>
    <property type="match status" value="1"/>
</dbReference>
<keyword evidence="5" id="KW-1185">Reference proteome</keyword>
<dbReference type="PANTHER" id="PTHR44329">
    <property type="entry name" value="SERINE/THREONINE-PROTEIN KINASE TNNI3K-RELATED"/>
    <property type="match status" value="1"/>
</dbReference>
<keyword evidence="1" id="KW-1133">Transmembrane helix</keyword>
<feature type="signal peptide" evidence="2">
    <location>
        <begin position="1"/>
        <end position="18"/>
    </location>
</feature>
<dbReference type="PROSITE" id="PS50011">
    <property type="entry name" value="PROTEIN_KINASE_DOM"/>
    <property type="match status" value="1"/>
</dbReference>
<evidence type="ECO:0000313" key="4">
    <source>
        <dbReference type="EMBL" id="KAK2949081.1"/>
    </source>
</evidence>
<dbReference type="InterPro" id="IPR001245">
    <property type="entry name" value="Ser-Thr/Tyr_kinase_cat_dom"/>
</dbReference>
<accession>A0ABQ9XAX1</accession>
<evidence type="ECO:0000259" key="3">
    <source>
        <dbReference type="PROSITE" id="PS50011"/>
    </source>
</evidence>
<dbReference type="InterPro" id="IPR051681">
    <property type="entry name" value="Ser/Thr_Kinases-Pseudokinases"/>
</dbReference>
<feature type="transmembrane region" description="Helical" evidence="1">
    <location>
        <begin position="3198"/>
        <end position="3220"/>
    </location>
</feature>
<organism evidence="4 5">
    <name type="scientific">Blattamonas nauphoetae</name>
    <dbReference type="NCBI Taxonomy" id="2049346"/>
    <lineage>
        <taxon>Eukaryota</taxon>
        <taxon>Metamonada</taxon>
        <taxon>Preaxostyla</taxon>
        <taxon>Oxymonadida</taxon>
        <taxon>Blattamonas</taxon>
    </lineage>
</organism>
<evidence type="ECO:0000256" key="2">
    <source>
        <dbReference type="SAM" id="SignalP"/>
    </source>
</evidence>
<gene>
    <name evidence="4" type="ORF">BLNAU_16001</name>
</gene>
<proteinExistence type="predicted"/>
<keyword evidence="1" id="KW-0472">Membrane</keyword>
<keyword evidence="1" id="KW-0812">Transmembrane</keyword>
<dbReference type="EMBL" id="JARBJD010000163">
    <property type="protein sequence ID" value="KAK2949081.1"/>
    <property type="molecule type" value="Genomic_DNA"/>
</dbReference>
<evidence type="ECO:0000313" key="5">
    <source>
        <dbReference type="Proteomes" id="UP001281761"/>
    </source>
</evidence>
<dbReference type="InterPro" id="IPR000719">
    <property type="entry name" value="Prot_kinase_dom"/>
</dbReference>
<comment type="caution">
    <text evidence="4">The sequence shown here is derived from an EMBL/GenBank/DDBJ whole genome shotgun (WGS) entry which is preliminary data.</text>
</comment>
<dbReference type="Proteomes" id="UP001281761">
    <property type="component" value="Unassembled WGS sequence"/>
</dbReference>
<feature type="chain" id="PRO_5047481605" description="Protein kinase domain-containing protein" evidence="2">
    <location>
        <begin position="19"/>
        <end position="3522"/>
    </location>
</feature>
<dbReference type="InterPro" id="IPR011050">
    <property type="entry name" value="Pectin_lyase_fold/virulence"/>
</dbReference>
<protein>
    <recommendedName>
        <fullName evidence="3">Protein kinase domain-containing protein</fullName>
    </recommendedName>
</protein>
<name>A0ABQ9XAX1_9EUKA</name>
<sequence length="3522" mass="372884">MLVIPLLISCLISRSSLPGVLPSLTDSVFSTSNAETIDGRVVRFLPLKAYESNTLLLHSMTISIHGLYVTPSRIVEGESPRGSLIDVVNSTTTLSHLCFHPTEIRSVRVGISSFVEIIESEVWIPSTDSPLECNTGFLHVEHSSFALMNPTQTTPSLATSMSSESSVVFSSCSFSDLGVSDDGPLFCSTNVSNVTLLNLKMSNISTTHSSLANHISNRAGNVSIVGSSVTDSEDALTGGLVPGMSLATSFFVANTTISKCFTNAVDITENNPSMTQETLSASHIFINCTWTSTTTSAHGGAIRLNNIGDLTVDSCKFLHCNTTTEQYSIGGAICFVSEEDSPFAFSLNSSLFDTCYSARYSGSVYVNRSSNFFMKFTNFSKSSVGRARLTAHLMYLPAGSILSNLRFEYATAEYAESNSGAIDFDTILADITHSNILFNSNTAGKGGALLYSYTSGKPDISWFSCIFFNNVATMLLPIADDPGNTCLSGGDLYFFMDTADWNATLAKEGSFRNCFSNSDFPRIVINTRSVGTHNTIRFQTNNTFFSDLFPTPSLIVSVRDDANDEAGCGMNYFLPCKTLGYAGQNQLSTSTGEVLVEAGLFEEMMGFVVDAKSATVTSYGNENPVFDLSSVEETFVTISNGFNANLKYLSFIVAGHPVLQHTGTGKVSMESCLFVGSGNEETVTPGLISISTGALTVINTNFSSLKVGSGGLLKWDAAESVTLTNLFFLNLETTHSAPFTITPTATLSLSGLYFERCVGASFSDFGVDSSEFSQISTIDSWLSTSTSPRTPLKDGEQLTLWPSYQMVVDGNEGVDEAFCWLTSKKCRTLSNLVTRLGSNFKGTIAVTKGRTSEAGIVVANTQKLTVTGESRTESIFDLESSETSLIIVPSASSLSLSSLTLTLPSSQTSSPVISSTGTLTLSSVTITLSSSHSDLSADILSVTSGTASLVSCSFDGEHNSIGSFLSQNGGIVTFEACSMSRMRMKKSFVSGSGIVLMKGCSFSSLVDDCSSGSGNVIEMGIGEGEKLEIMKTATHSSSFISCSSKGNGGALKIAVVSSGTLTISDTSFVSCSATGNGGAMWLDVTEMSSPTQLSFSSASFGTGTTANTCTGNGMNVFVRVNATDATTTLKPSQFPSSLTTPENSGFFSSAQFKLEVVELLSPSSPSEITPYLYIIFPYLAGQLDVNSVNGVDHTRCGHSSLPCKTLPIGHQNLKGTGMAVQLKENDGITTVFDSTVDWMLKSDATRRTLTVSNAASFNVKQNSLTLSSLTVQGSSLASSLFVLTGGSLVLTTCSLTSLTTTSTSSPITGTISSGHKLVISTDTSFTSCSSENGGVVNVKIVGTGMATLSGSFDGCHATSKGGAVFVDMTQISTGTVSFVGAKFGSTTANTAPVGTNLYLVSAALKTDANTAGISALKPLLPTDRLFTENEKNQFVGFETDSLKGSLLLFWFSHSSGPVHINLLGQDHLHCGDLALACRTLEESFVRIKTTRELSLDSSIDMGVGLSPLSSSLTIKSTSTTTNTLALTSSNSFKVTSGTLTFTNIILTLAAGTTDGVFEVDGGSIVMESSLQLTRLGTDILTSSLFTTKSGLMRLDGSALNLGAQVMLSSQPLFAQNGGRLEIVGLTLTNVVRTIGDGSVISSTLSSGSLSIASCSFSSCVCSSGNGGVMKVVLTGTGTFTVTGTTTFSSCSASGDGKLIHLSCSDLVSFLGGSSATGPLDAIRPNTTSGVAFTSDVHEEFWGMDTNAVSPSSGSLLFYWYPHTTGSVRVASSGTDHPNCGLVELPCSSLSHSMNVMKTTKSVVMQSDLLLATSLTSIDTTWSLSRSGAEKLTLSGNGGILVDQPTTHLTLSSLEMKCGTMTVDRTSALICVTNGKVSMADCSVGDASGEIPIPFCTISTGTVELTGTNTILNPSVSSPLFTVASGSLLIDGNSTSFTTITSSSTVRSTSLFALNGCSSTVNFASLPILGIGTGHDLFAVSGTATLNLNKITLDGGDASVESLLGQNGGTVTFEACSMSRMRMKKSFVSGSGTVLMKGCSFSSLVDDCSSGSGNVIEMGIGEGEKLEIMKTATHSSSFISCSSKGNGGALKIAVVSSGTLTISDTLFVSCSATGNGGGIWLDLSLSTAPTPFAFSGITFGTNPTKNTASKGRNIYALAKAGSTSVLLPLSAFVPSTPAQIVFDQTERTMVEFGEVSMNLETEIGSLLYLLHPSGNDVRVRASVGFDHSLCGASVLPCSSLQTSYTNAHSRNDNSASVVLDSDLDFAETITAQSKAITITKASQNTLTFGSSAQLNVVSDTLTLTSLKLGLPSSITTTPFVVSGGSLIIESSADISHSGTDSTPTTLTCPLMSITSGSLSMKGTTTTPRALSFFSNSASTDCCLIKIESAQNEAPTLTLSSCHFTDCSMTHGAVMMFGGASSGSVDLEECYFTRNEGSASNDVFATKPWAAAFSNETVINCFSDSDMNHLVIGSIPLNDFIPYSILGVNGAIVDDAQCDLPGFSCSSVRLSLGHCDQKENETHFALRLIQIEDDVIETDTLNVGSRRVVIFGSSETVSLTWNSDDSLLTLSDGSASLESFTLTVQSHSSQSSPVLVLSSTGTLSLTSIHFEGENSVFTQSLINAKTGSLQISSSSFRNIEMSGHALIETSCVVDIEECSFSEISREGENATILSAHISQATPPSISSSVSMRKTSFENCMPTESQRWVELIGRNSETFSSSGWTGTFNKTSIWGGIVVDDVLMEIEDDLKPFSLIYEFFRRTDPTLIVSSVSGNVDHPLCGHSQLPCHSIDEGRKLTSVQTMEIVSIGEIGGVLDVGNETVRLSGHNGHGTVRIMNEGQIVSNDEADPGQLIISKLDIDVSSSTLKEKSTILMETGSLELSSCSIISTQIVSVPIISSSGSNVALTKLTLSSIVFAATPLVFTHLSSAQLEAIHMDNCTVSELISISNIPSLSISQSDFVGISPSTKKDNSDSCEWSTGLISISDCKSASVVSSRFTALSQGALLISNSNVTVATSSFSLNTPTSAPSEQVRRNIRCENSSTVEIESLNGGDGVQTTSHWISADESCAVTKETKKLSPALFIPTLTTKSSNSVFDKKKGSFNVTLTGSELIPCGLFLEIYELNTENDPKTKEITLTKDKTTKLTQTVIILSVSQSELGLNNTLEWRGRLLYEDGLRTDSFLVKMSAANERKSLAKQVMRWLGPLIGGLVALFFLLLIIVLLVRRHRKKKETKQQTATELNTVDEMILKDDGFNQTDLLDYHSTFSLDNPKTAIPISDITDYTHLPPENNNKDSAKVQKDEIVAAVSFGDCVTTTPMNKQQSLYSRLHGQNKIEFDKLKVRMILARGVERLASLNPQAAELANLSPHTIFIDTAGNQFFQATTTTNDLGAFFGSCPTSLVEQSKVGHENQRWQAPEVRPTNQQLDREKAAVFSLGLLLWEIETEEIPMKELDAANAQRVLGAGMQLDMEHIHPDEYSDLIIRCIHRTPSERPTAADTVKLLEEIEKNKNKQEVPVPPNPVNLHNL</sequence>
<dbReference type="Gene3D" id="1.10.510.10">
    <property type="entry name" value="Transferase(Phosphotransferase) domain 1"/>
    <property type="match status" value="1"/>
</dbReference>
<keyword evidence="2" id="KW-0732">Signal</keyword>
<dbReference type="Pfam" id="PF07714">
    <property type="entry name" value="PK_Tyr_Ser-Thr"/>
    <property type="match status" value="1"/>
</dbReference>
<feature type="domain" description="Protein kinase" evidence="3">
    <location>
        <begin position="3193"/>
        <end position="3501"/>
    </location>
</feature>
<evidence type="ECO:0000256" key="1">
    <source>
        <dbReference type="SAM" id="Phobius"/>
    </source>
</evidence>